<dbReference type="OrthoDB" id="3207336at2759"/>
<feature type="domain" description="DyP dimeric alpha+beta barrel" evidence="2">
    <location>
        <begin position="2"/>
        <end position="77"/>
    </location>
</feature>
<keyword evidence="4" id="KW-1185">Reference proteome</keyword>
<proteinExistence type="predicted"/>
<organism evidence="3 4">
    <name type="scientific">Endocarpon pusillum</name>
    <dbReference type="NCBI Taxonomy" id="364733"/>
    <lineage>
        <taxon>Eukaryota</taxon>
        <taxon>Fungi</taxon>
        <taxon>Dikarya</taxon>
        <taxon>Ascomycota</taxon>
        <taxon>Pezizomycotina</taxon>
        <taxon>Eurotiomycetes</taxon>
        <taxon>Chaetothyriomycetidae</taxon>
        <taxon>Verrucariales</taxon>
        <taxon>Verrucariaceae</taxon>
        <taxon>Endocarpon</taxon>
    </lineage>
</organism>
<accession>A0A8H7AA89</accession>
<evidence type="ECO:0000313" key="4">
    <source>
        <dbReference type="Proteomes" id="UP000606974"/>
    </source>
</evidence>
<sequence>MLADAKDLGDQGSPSLGKFDPHWIPEFKKEIHGLIQVAGDSHDTVKDKLEEIQKIFSVGNNNTTIQKVFRVTGDVRPGAQKGHEQ</sequence>
<name>A0A8H7AA89_9EURO</name>
<gene>
    <name evidence="3" type="ORF">GJ744_000959</name>
</gene>
<dbReference type="Proteomes" id="UP000606974">
    <property type="component" value="Unassembled WGS sequence"/>
</dbReference>
<evidence type="ECO:0000313" key="3">
    <source>
        <dbReference type="EMBL" id="KAF7505413.1"/>
    </source>
</evidence>
<dbReference type="InterPro" id="IPR049509">
    <property type="entry name" value="DyP_N"/>
</dbReference>
<dbReference type="EMBL" id="JAACFV010000110">
    <property type="protein sequence ID" value="KAF7505413.1"/>
    <property type="molecule type" value="Genomic_DNA"/>
</dbReference>
<dbReference type="Pfam" id="PF21105">
    <property type="entry name" value="DyP_N"/>
    <property type="match status" value="1"/>
</dbReference>
<dbReference type="AlphaFoldDB" id="A0A8H7AA89"/>
<reference evidence="3" key="1">
    <citation type="submission" date="2020-02" db="EMBL/GenBank/DDBJ databases">
        <authorList>
            <person name="Palmer J.M."/>
        </authorList>
    </citation>
    <scope>NUCLEOTIDE SEQUENCE</scope>
    <source>
        <strain evidence="3">EPUS1.4</strain>
        <tissue evidence="3">Thallus</tissue>
    </source>
</reference>
<evidence type="ECO:0000259" key="2">
    <source>
        <dbReference type="Pfam" id="PF21105"/>
    </source>
</evidence>
<comment type="caution">
    <text evidence="3">The sequence shown here is derived from an EMBL/GenBank/DDBJ whole genome shotgun (WGS) entry which is preliminary data.</text>
</comment>
<protein>
    <recommendedName>
        <fullName evidence="2">DyP dimeric alpha+beta barrel domain-containing protein</fullName>
    </recommendedName>
</protein>
<feature type="region of interest" description="Disordered" evidence="1">
    <location>
        <begin position="1"/>
        <end position="21"/>
    </location>
</feature>
<evidence type="ECO:0000256" key="1">
    <source>
        <dbReference type="SAM" id="MobiDB-lite"/>
    </source>
</evidence>